<proteinExistence type="predicted"/>
<dbReference type="Pfam" id="PF00621">
    <property type="entry name" value="RhoGEF"/>
    <property type="match status" value="1"/>
</dbReference>
<keyword evidence="4" id="KW-1185">Reference proteome</keyword>
<evidence type="ECO:0000259" key="2">
    <source>
        <dbReference type="PROSITE" id="PS50010"/>
    </source>
</evidence>
<feature type="domain" description="DH" evidence="2">
    <location>
        <begin position="13"/>
        <end position="189"/>
    </location>
</feature>
<dbReference type="SUPFAM" id="SSF48065">
    <property type="entry name" value="DBL homology domain (DH-domain)"/>
    <property type="match status" value="1"/>
</dbReference>
<protein>
    <recommendedName>
        <fullName evidence="2">DH domain-containing protein</fullName>
    </recommendedName>
</protein>
<accession>A0A4P9ZZF5</accession>
<dbReference type="Proteomes" id="UP000268162">
    <property type="component" value="Unassembled WGS sequence"/>
</dbReference>
<dbReference type="GO" id="GO:0005085">
    <property type="term" value="F:guanyl-nucleotide exchange factor activity"/>
    <property type="evidence" value="ECO:0007669"/>
    <property type="project" value="InterPro"/>
</dbReference>
<dbReference type="EMBL" id="ML002296">
    <property type="protein sequence ID" value="RKP39125.1"/>
    <property type="molecule type" value="Genomic_DNA"/>
</dbReference>
<dbReference type="InterPro" id="IPR000219">
    <property type="entry name" value="DH_dom"/>
</dbReference>
<feature type="compositionally biased region" description="Low complexity" evidence="1">
    <location>
        <begin position="430"/>
        <end position="441"/>
    </location>
</feature>
<reference evidence="4" key="1">
    <citation type="journal article" date="2018" name="Nat. Microbiol.">
        <title>Leveraging single-cell genomics to expand the fungal tree of life.</title>
        <authorList>
            <person name="Ahrendt S.R."/>
            <person name="Quandt C.A."/>
            <person name="Ciobanu D."/>
            <person name="Clum A."/>
            <person name="Salamov A."/>
            <person name="Andreopoulos B."/>
            <person name="Cheng J.F."/>
            <person name="Woyke T."/>
            <person name="Pelin A."/>
            <person name="Henrissat B."/>
            <person name="Reynolds N.K."/>
            <person name="Benny G.L."/>
            <person name="Smith M.E."/>
            <person name="James T.Y."/>
            <person name="Grigoriev I.V."/>
        </authorList>
    </citation>
    <scope>NUCLEOTIDE SEQUENCE [LARGE SCALE GENOMIC DNA]</scope>
    <source>
        <strain evidence="4">RSA 468</strain>
    </source>
</reference>
<name>A0A4P9ZZF5_9FUNG</name>
<evidence type="ECO:0000313" key="3">
    <source>
        <dbReference type="EMBL" id="RKP39125.1"/>
    </source>
</evidence>
<gene>
    <name evidence="3" type="ORF">BJ085DRAFT_39422</name>
</gene>
<dbReference type="InterPro" id="IPR035899">
    <property type="entry name" value="DBL_dom_sf"/>
</dbReference>
<sequence length="562" mass="62694">MNNKITPLWNWDSFLEDEETYANRLEECVRDTIRPLRDYGYVQAKSLALVFESVQDIRNLVVDFVTSATDTRYEDPTDQLLRSKFLDTMNKMAAAYRIYINRYVQAMSQFVDLLHQPRVLRLLGLPSSAADPHIGITHWQCQLPTPALRLTSYVTSLRALVESPEDPATSTLVEQVQELVDITSRVFEDVAVWQRWFFRLDEIDLSKKLGGAGSKAMYKLLGNPNSLFINQSIGSSCDSSSEITLIDALEADGPWYMPKQLVLLDQVFSIRKVFRNSISDITSQHTRVRLVLLPSFLLVCLATPTAEWKPDSPDLAPLWTLATSHISLSKVQLVSCPHSCDFSLVINGTPVATITSPLPVKERWTSALARLVLEENNLDSHPRPQSRPSTPYGTLARKMAGLFGTRKEPPPPPPPSSTFPPSPSIVRQTNPNSSPSPARASPKFTWYRRALPGFAPKSQLISDVSQSVPSTPVNGNFDLLWRPPSQARFPQMLGSLRGSISTTHINLLDPTPPKGLVKNLHRSSSKLRDTQYWASQPLPSWPCSPLTHTVESLSSTATTASH</sequence>
<dbReference type="Gene3D" id="1.20.900.10">
    <property type="entry name" value="Dbl homology (DH) domain"/>
    <property type="match status" value="1"/>
</dbReference>
<evidence type="ECO:0000256" key="1">
    <source>
        <dbReference type="SAM" id="MobiDB-lite"/>
    </source>
</evidence>
<dbReference type="AlphaFoldDB" id="A0A4P9ZZF5"/>
<evidence type="ECO:0000313" key="4">
    <source>
        <dbReference type="Proteomes" id="UP000268162"/>
    </source>
</evidence>
<feature type="compositionally biased region" description="Pro residues" evidence="1">
    <location>
        <begin position="410"/>
        <end position="423"/>
    </location>
</feature>
<organism evidence="3 4">
    <name type="scientific">Dimargaris cristalligena</name>
    <dbReference type="NCBI Taxonomy" id="215637"/>
    <lineage>
        <taxon>Eukaryota</taxon>
        <taxon>Fungi</taxon>
        <taxon>Fungi incertae sedis</taxon>
        <taxon>Zoopagomycota</taxon>
        <taxon>Kickxellomycotina</taxon>
        <taxon>Dimargaritomycetes</taxon>
        <taxon>Dimargaritales</taxon>
        <taxon>Dimargaritaceae</taxon>
        <taxon>Dimargaris</taxon>
    </lineage>
</organism>
<feature type="region of interest" description="Disordered" evidence="1">
    <location>
        <begin position="403"/>
        <end position="441"/>
    </location>
</feature>
<dbReference type="PROSITE" id="PS50010">
    <property type="entry name" value="DH_2"/>
    <property type="match status" value="1"/>
</dbReference>